<proteinExistence type="predicted"/>
<dbReference type="HOGENOM" id="CLU_2298846_0_0_1"/>
<evidence type="ECO:0000313" key="1">
    <source>
        <dbReference type="EMBL" id="ERN13068.1"/>
    </source>
</evidence>
<evidence type="ECO:0000313" key="2">
    <source>
        <dbReference type="Proteomes" id="UP000017836"/>
    </source>
</evidence>
<dbReference type="Gramene" id="ERN13068">
    <property type="protein sequence ID" value="ERN13068"/>
    <property type="gene ID" value="AMTR_s00040p00143550"/>
</dbReference>
<organism evidence="1 2">
    <name type="scientific">Amborella trichopoda</name>
    <dbReference type="NCBI Taxonomy" id="13333"/>
    <lineage>
        <taxon>Eukaryota</taxon>
        <taxon>Viridiplantae</taxon>
        <taxon>Streptophyta</taxon>
        <taxon>Embryophyta</taxon>
        <taxon>Tracheophyta</taxon>
        <taxon>Spermatophyta</taxon>
        <taxon>Magnoliopsida</taxon>
        <taxon>Amborellales</taxon>
        <taxon>Amborellaceae</taxon>
        <taxon>Amborella</taxon>
    </lineage>
</organism>
<sequence length="101" mass="10957">CFVGNPGLAGLGGIFRTNLRDSFLSYSGPVGTANSIKGETLVLLEGQKIFVHSRDDTLEVEGDFPEHQLMDRKGGSVLGQLGKFFNQIIDFRSFSGTCSEK</sequence>
<dbReference type="Proteomes" id="UP000017836">
    <property type="component" value="Unassembled WGS sequence"/>
</dbReference>
<keyword evidence="2" id="KW-1185">Reference proteome</keyword>
<dbReference type="EMBL" id="KI392591">
    <property type="protein sequence ID" value="ERN13068.1"/>
    <property type="molecule type" value="Genomic_DNA"/>
</dbReference>
<protein>
    <submittedName>
        <fullName evidence="1">Uncharacterized protein</fullName>
    </submittedName>
</protein>
<dbReference type="AlphaFoldDB" id="W1PXS1"/>
<accession>W1PXS1</accession>
<name>W1PXS1_AMBTC</name>
<reference evidence="2" key="1">
    <citation type="journal article" date="2013" name="Science">
        <title>The Amborella genome and the evolution of flowering plants.</title>
        <authorList>
            <consortium name="Amborella Genome Project"/>
        </authorList>
    </citation>
    <scope>NUCLEOTIDE SEQUENCE [LARGE SCALE GENOMIC DNA]</scope>
</reference>
<feature type="non-terminal residue" evidence="1">
    <location>
        <position position="1"/>
    </location>
</feature>
<gene>
    <name evidence="1" type="ORF">AMTR_s00040p00143550</name>
</gene>